<name>A0A387BAR4_9MICO</name>
<gene>
    <name evidence="1" type="ORF">D7I47_11415</name>
</gene>
<evidence type="ECO:0000313" key="1">
    <source>
        <dbReference type="EMBL" id="AYF98798.1"/>
    </source>
</evidence>
<dbReference type="KEGG" id="lyd:D7I47_11415"/>
<accession>A0A387BAR4</accession>
<reference evidence="2" key="1">
    <citation type="submission" date="2018-09" db="EMBL/GenBank/DDBJ databases">
        <title>Genome sequencing of strain 2DFWR-13.</title>
        <authorList>
            <person name="Heo J."/>
            <person name="Kim S.-J."/>
            <person name="Kwon S.-W."/>
        </authorList>
    </citation>
    <scope>NUCLEOTIDE SEQUENCE [LARGE SCALE GENOMIC DNA]</scope>
    <source>
        <strain evidence="2">2DFWR-13</strain>
    </source>
</reference>
<organism evidence="1 2">
    <name type="scientific">Protaetiibacter intestinalis</name>
    <dbReference type="NCBI Taxonomy" id="2419774"/>
    <lineage>
        <taxon>Bacteria</taxon>
        <taxon>Bacillati</taxon>
        <taxon>Actinomycetota</taxon>
        <taxon>Actinomycetes</taxon>
        <taxon>Micrococcales</taxon>
        <taxon>Microbacteriaceae</taxon>
        <taxon>Protaetiibacter</taxon>
    </lineage>
</organism>
<sequence length="166" mass="16476">MLGIGAAATSAAWVDDVFFGATATASSFDLQGAPLGAAANCAAVAEGAWEDIAGGTETTSTDYVDITTTALGAIAPDETYTVPFCLRNAGTIGGDIVVTEVTVSGDLVDEGYLADADADATLASPTIGASNATVQGTLTIETPDTWDDGAFGLDATIVIQVTGTSD</sequence>
<dbReference type="EMBL" id="CP032630">
    <property type="protein sequence ID" value="AYF98798.1"/>
    <property type="molecule type" value="Genomic_DNA"/>
</dbReference>
<evidence type="ECO:0008006" key="3">
    <source>
        <dbReference type="Google" id="ProtNLM"/>
    </source>
</evidence>
<keyword evidence="2" id="KW-1185">Reference proteome</keyword>
<protein>
    <recommendedName>
        <fullName evidence="3">Alternate-type signal peptide domain-containing protein</fullName>
    </recommendedName>
</protein>
<evidence type="ECO:0000313" key="2">
    <source>
        <dbReference type="Proteomes" id="UP000278886"/>
    </source>
</evidence>
<dbReference type="Proteomes" id="UP000278886">
    <property type="component" value="Chromosome"/>
</dbReference>
<dbReference type="AlphaFoldDB" id="A0A387BAR4"/>
<proteinExistence type="predicted"/>